<keyword evidence="1" id="KW-0732">Signal</keyword>
<evidence type="ECO:0000256" key="1">
    <source>
        <dbReference type="ARBA" id="ARBA00022729"/>
    </source>
</evidence>
<dbReference type="GeneTree" id="ENSGT01070000254626"/>
<dbReference type="InterPro" id="IPR036179">
    <property type="entry name" value="Ig-like_dom_sf"/>
</dbReference>
<dbReference type="InterPro" id="IPR050413">
    <property type="entry name" value="TCR_beta_variable"/>
</dbReference>
<name>A0A8C5PSB9_9ANUR</name>
<dbReference type="PROSITE" id="PS50835">
    <property type="entry name" value="IG_LIKE"/>
    <property type="match status" value="1"/>
</dbReference>
<dbReference type="Proteomes" id="UP000694569">
    <property type="component" value="Unplaced"/>
</dbReference>
<dbReference type="GO" id="GO:0005886">
    <property type="term" value="C:plasma membrane"/>
    <property type="evidence" value="ECO:0007669"/>
    <property type="project" value="TreeGrafter"/>
</dbReference>
<sequence>MGLCFGLKVEQSSQLIVITAGNKVELKCNYDDSSYPAMFWYRQRPGEGLKLMIYSTAENEKTDKPEEGFDAWEWSRTKLLESTLKLKEPQREDSAVYFCAVSKHSHRSQGSADHKTCSFVQHRLQGQLPWGSLVHCSDLQGELL</sequence>
<dbReference type="SMART" id="SM00409">
    <property type="entry name" value="IG"/>
    <property type="match status" value="1"/>
</dbReference>
<organism evidence="4 5">
    <name type="scientific">Leptobrachium leishanense</name>
    <name type="common">Leishan spiny toad</name>
    <dbReference type="NCBI Taxonomy" id="445787"/>
    <lineage>
        <taxon>Eukaryota</taxon>
        <taxon>Metazoa</taxon>
        <taxon>Chordata</taxon>
        <taxon>Craniata</taxon>
        <taxon>Vertebrata</taxon>
        <taxon>Euteleostomi</taxon>
        <taxon>Amphibia</taxon>
        <taxon>Batrachia</taxon>
        <taxon>Anura</taxon>
        <taxon>Pelobatoidea</taxon>
        <taxon>Megophryidae</taxon>
        <taxon>Leptobrachium</taxon>
    </lineage>
</organism>
<feature type="domain" description="Ig-like" evidence="3">
    <location>
        <begin position="21"/>
        <end position="118"/>
    </location>
</feature>
<evidence type="ECO:0000313" key="5">
    <source>
        <dbReference type="Proteomes" id="UP000694569"/>
    </source>
</evidence>
<dbReference type="AlphaFoldDB" id="A0A8C5PSB9"/>
<dbReference type="Gene3D" id="2.60.40.10">
    <property type="entry name" value="Immunoglobulins"/>
    <property type="match status" value="1"/>
</dbReference>
<dbReference type="Ensembl" id="ENSLLET00000027900.1">
    <property type="protein sequence ID" value="ENSLLEP00000026854.1"/>
    <property type="gene ID" value="ENSLLEG00000017041.1"/>
</dbReference>
<dbReference type="InterPro" id="IPR013106">
    <property type="entry name" value="Ig_V-set"/>
</dbReference>
<dbReference type="InterPro" id="IPR013783">
    <property type="entry name" value="Ig-like_fold"/>
</dbReference>
<dbReference type="GO" id="GO:0002376">
    <property type="term" value="P:immune system process"/>
    <property type="evidence" value="ECO:0007669"/>
    <property type="project" value="UniProtKB-KW"/>
</dbReference>
<evidence type="ECO:0000259" key="3">
    <source>
        <dbReference type="PROSITE" id="PS50835"/>
    </source>
</evidence>
<dbReference type="PANTHER" id="PTHR23268:SF124">
    <property type="entry name" value="IG-LIKE DOMAIN-CONTAINING PROTEIN"/>
    <property type="match status" value="1"/>
</dbReference>
<keyword evidence="2" id="KW-0391">Immunity</keyword>
<evidence type="ECO:0000313" key="4">
    <source>
        <dbReference type="Ensembl" id="ENSLLEP00000026854.1"/>
    </source>
</evidence>
<dbReference type="Pfam" id="PF07686">
    <property type="entry name" value="V-set"/>
    <property type="match status" value="1"/>
</dbReference>
<protein>
    <recommendedName>
        <fullName evidence="3">Ig-like domain-containing protein</fullName>
    </recommendedName>
</protein>
<evidence type="ECO:0000256" key="2">
    <source>
        <dbReference type="ARBA" id="ARBA00022859"/>
    </source>
</evidence>
<dbReference type="GO" id="GO:0007166">
    <property type="term" value="P:cell surface receptor signaling pathway"/>
    <property type="evidence" value="ECO:0007669"/>
    <property type="project" value="TreeGrafter"/>
</dbReference>
<keyword evidence="5" id="KW-1185">Reference proteome</keyword>
<dbReference type="SUPFAM" id="SSF48726">
    <property type="entry name" value="Immunoglobulin"/>
    <property type="match status" value="1"/>
</dbReference>
<proteinExistence type="predicted"/>
<dbReference type="InterPro" id="IPR003599">
    <property type="entry name" value="Ig_sub"/>
</dbReference>
<reference evidence="4" key="2">
    <citation type="submission" date="2025-09" db="UniProtKB">
        <authorList>
            <consortium name="Ensembl"/>
        </authorList>
    </citation>
    <scope>IDENTIFICATION</scope>
</reference>
<dbReference type="SMART" id="SM00406">
    <property type="entry name" value="IGv"/>
    <property type="match status" value="1"/>
</dbReference>
<reference evidence="4" key="1">
    <citation type="submission" date="2025-08" db="UniProtKB">
        <authorList>
            <consortium name="Ensembl"/>
        </authorList>
    </citation>
    <scope>IDENTIFICATION</scope>
</reference>
<dbReference type="OrthoDB" id="8947657at2759"/>
<dbReference type="InterPro" id="IPR007110">
    <property type="entry name" value="Ig-like_dom"/>
</dbReference>
<dbReference type="PANTHER" id="PTHR23268">
    <property type="entry name" value="T-CELL RECEPTOR BETA CHAIN"/>
    <property type="match status" value="1"/>
</dbReference>
<accession>A0A8C5PSB9</accession>